<proteinExistence type="predicted"/>
<dbReference type="Pfam" id="PF07679">
    <property type="entry name" value="I-set"/>
    <property type="match status" value="2"/>
</dbReference>
<feature type="compositionally biased region" description="Polar residues" evidence="3">
    <location>
        <begin position="37"/>
        <end position="55"/>
    </location>
</feature>
<keyword evidence="1" id="KW-0677">Repeat</keyword>
<accession>A0A9Q1HME8</accession>
<dbReference type="InterPro" id="IPR003599">
    <property type="entry name" value="Ig_sub"/>
</dbReference>
<dbReference type="InterPro" id="IPR013098">
    <property type="entry name" value="Ig_I-set"/>
</dbReference>
<dbReference type="SUPFAM" id="SSF48726">
    <property type="entry name" value="Immunoglobulin"/>
    <property type="match status" value="2"/>
</dbReference>
<sequence length="381" mass="41464">MKSPEPRLKSPEVTEPRVKSPEGIKSPKKIKSPEPVTSPQRVKSPTPVKSPTSQKVDMPPKIVHQLKVEACEDKVKMFCVAESRVKEAVWYKDGRRLTQSSCRSFHSAADGTCSLIIQELNEKDQGEYSCEIIAEGGISRTSFSFVGQVYQTIFQKIKTSLESKTAVHKLAMQSSSQQTAKKEMVQEESAKMVLMEKSAATASMHGSFSAMAAHMTSSVQEASFSSSSTSEVKMSSMSAASMSSMTSESLLSMSSSSSSMMEMASHSQIEGSSMRGITHRIQGTPPKIEALPEDISIEKGKVLTVACAFSGEPEPEIEWTHSGRKLPGEGGSDRFHIETTEDLTTLIITNVKENDAGVYTLKLSNELGSDTAMVNISIRLM</sequence>
<dbReference type="EMBL" id="JAFJMO010000029">
    <property type="protein sequence ID" value="KAJ8248681.1"/>
    <property type="molecule type" value="Genomic_DNA"/>
</dbReference>
<dbReference type="SMART" id="SM00408">
    <property type="entry name" value="IGc2"/>
    <property type="match status" value="2"/>
</dbReference>
<dbReference type="AlphaFoldDB" id="A0A9Q1HME8"/>
<protein>
    <recommendedName>
        <fullName evidence="4">Ig-like domain-containing protein</fullName>
    </recommendedName>
</protein>
<evidence type="ECO:0000259" key="4">
    <source>
        <dbReference type="PROSITE" id="PS50835"/>
    </source>
</evidence>
<feature type="domain" description="Ig-like" evidence="4">
    <location>
        <begin position="286"/>
        <end position="377"/>
    </location>
</feature>
<feature type="domain" description="Ig-like" evidence="4">
    <location>
        <begin position="60"/>
        <end position="144"/>
    </location>
</feature>
<evidence type="ECO:0000256" key="3">
    <source>
        <dbReference type="SAM" id="MobiDB-lite"/>
    </source>
</evidence>
<dbReference type="Proteomes" id="UP001152803">
    <property type="component" value="Unassembled WGS sequence"/>
</dbReference>
<dbReference type="InterPro" id="IPR036179">
    <property type="entry name" value="Ig-like_dom_sf"/>
</dbReference>
<keyword evidence="6" id="KW-1185">Reference proteome</keyword>
<dbReference type="PANTHER" id="PTHR14340">
    <property type="entry name" value="MICROFIBRIL-ASSOCIATED GLYCOPROTEIN 3"/>
    <property type="match status" value="1"/>
</dbReference>
<keyword evidence="2" id="KW-0393">Immunoglobulin domain</keyword>
<dbReference type="FunFam" id="2.60.40.10:FF:000031">
    <property type="entry name" value="Myosin-binding protein C, slow type"/>
    <property type="match status" value="1"/>
</dbReference>
<feature type="compositionally biased region" description="Basic and acidic residues" evidence="3">
    <location>
        <begin position="1"/>
        <end position="22"/>
    </location>
</feature>
<reference evidence="5" key="1">
    <citation type="journal article" date="2023" name="Science">
        <title>Genome structures resolve the early diversification of teleost fishes.</title>
        <authorList>
            <person name="Parey E."/>
            <person name="Louis A."/>
            <person name="Montfort J."/>
            <person name="Bouchez O."/>
            <person name="Roques C."/>
            <person name="Iampietro C."/>
            <person name="Lluch J."/>
            <person name="Castinel A."/>
            <person name="Donnadieu C."/>
            <person name="Desvignes T."/>
            <person name="Floi Bucao C."/>
            <person name="Jouanno E."/>
            <person name="Wen M."/>
            <person name="Mejri S."/>
            <person name="Dirks R."/>
            <person name="Jansen H."/>
            <person name="Henkel C."/>
            <person name="Chen W.J."/>
            <person name="Zahm M."/>
            <person name="Cabau C."/>
            <person name="Klopp C."/>
            <person name="Thompson A.W."/>
            <person name="Robinson-Rechavi M."/>
            <person name="Braasch I."/>
            <person name="Lecointre G."/>
            <person name="Bobe J."/>
            <person name="Postlethwait J.H."/>
            <person name="Berthelot C."/>
            <person name="Roest Crollius H."/>
            <person name="Guiguen Y."/>
        </authorList>
    </citation>
    <scope>NUCLEOTIDE SEQUENCE</scope>
    <source>
        <strain evidence="5">Concon-B</strain>
    </source>
</reference>
<dbReference type="SMART" id="SM00409">
    <property type="entry name" value="IG"/>
    <property type="match status" value="2"/>
</dbReference>
<evidence type="ECO:0000313" key="5">
    <source>
        <dbReference type="EMBL" id="KAJ8248681.1"/>
    </source>
</evidence>
<dbReference type="PANTHER" id="PTHR14340:SF9">
    <property type="entry name" value="FIBRONECTIN TYPE-III DOMAIN-CONTAINING PROTEIN"/>
    <property type="match status" value="1"/>
</dbReference>
<dbReference type="Gene3D" id="2.60.40.10">
    <property type="entry name" value="Immunoglobulins"/>
    <property type="match status" value="2"/>
</dbReference>
<dbReference type="InterPro" id="IPR003598">
    <property type="entry name" value="Ig_sub2"/>
</dbReference>
<organism evidence="5 6">
    <name type="scientific">Conger conger</name>
    <name type="common">Conger eel</name>
    <name type="synonym">Muraena conger</name>
    <dbReference type="NCBI Taxonomy" id="82655"/>
    <lineage>
        <taxon>Eukaryota</taxon>
        <taxon>Metazoa</taxon>
        <taxon>Chordata</taxon>
        <taxon>Craniata</taxon>
        <taxon>Vertebrata</taxon>
        <taxon>Euteleostomi</taxon>
        <taxon>Actinopterygii</taxon>
        <taxon>Neopterygii</taxon>
        <taxon>Teleostei</taxon>
        <taxon>Anguilliformes</taxon>
        <taxon>Congridae</taxon>
        <taxon>Conger</taxon>
    </lineage>
</organism>
<dbReference type="InterPro" id="IPR007110">
    <property type="entry name" value="Ig-like_dom"/>
</dbReference>
<name>A0A9Q1HME8_CONCO</name>
<gene>
    <name evidence="5" type="ORF">COCON_G00233620</name>
</gene>
<dbReference type="OrthoDB" id="6159398at2759"/>
<dbReference type="PROSITE" id="PS50835">
    <property type="entry name" value="IG_LIKE"/>
    <property type="match status" value="2"/>
</dbReference>
<evidence type="ECO:0000256" key="2">
    <source>
        <dbReference type="ARBA" id="ARBA00023319"/>
    </source>
</evidence>
<evidence type="ECO:0000313" key="6">
    <source>
        <dbReference type="Proteomes" id="UP001152803"/>
    </source>
</evidence>
<evidence type="ECO:0000256" key="1">
    <source>
        <dbReference type="ARBA" id="ARBA00022737"/>
    </source>
</evidence>
<feature type="region of interest" description="Disordered" evidence="3">
    <location>
        <begin position="1"/>
        <end position="59"/>
    </location>
</feature>
<comment type="caution">
    <text evidence="5">The sequence shown here is derived from an EMBL/GenBank/DDBJ whole genome shotgun (WGS) entry which is preliminary data.</text>
</comment>
<dbReference type="InterPro" id="IPR013783">
    <property type="entry name" value="Ig-like_fold"/>
</dbReference>